<comment type="caution">
    <text evidence="3">The sequence shown here is derived from an EMBL/GenBank/DDBJ whole genome shotgun (WGS) entry which is preliminary data.</text>
</comment>
<dbReference type="AlphaFoldDB" id="A0A2T0ABX9"/>
<proteinExistence type="predicted"/>
<feature type="region of interest" description="Disordered" evidence="1">
    <location>
        <begin position="34"/>
        <end position="142"/>
    </location>
</feature>
<protein>
    <submittedName>
        <fullName evidence="3">Uncharacterized protein</fullName>
    </submittedName>
</protein>
<evidence type="ECO:0000313" key="4">
    <source>
        <dbReference type="Proteomes" id="UP000239560"/>
    </source>
</evidence>
<organism evidence="3 4">
    <name type="scientific">Rhodotorula toruloides</name>
    <name type="common">Yeast</name>
    <name type="synonym">Rhodosporidium toruloides</name>
    <dbReference type="NCBI Taxonomy" id="5286"/>
    <lineage>
        <taxon>Eukaryota</taxon>
        <taxon>Fungi</taxon>
        <taxon>Dikarya</taxon>
        <taxon>Basidiomycota</taxon>
        <taxon>Pucciniomycotina</taxon>
        <taxon>Microbotryomycetes</taxon>
        <taxon>Sporidiobolales</taxon>
        <taxon>Sporidiobolaceae</taxon>
        <taxon>Rhodotorula</taxon>
    </lineage>
</organism>
<dbReference type="EMBL" id="LCTV02000004">
    <property type="protein sequence ID" value="PRQ75519.1"/>
    <property type="molecule type" value="Genomic_DNA"/>
</dbReference>
<gene>
    <name evidence="3" type="ORF">AAT19DRAFT_13576</name>
</gene>
<feature type="compositionally biased region" description="Pro residues" evidence="1">
    <location>
        <begin position="35"/>
        <end position="55"/>
    </location>
</feature>
<sequence>MTRTRSPLSLLLLTPHRLHLARLLPACSLCLRRTPPTPAPPPSPAPSAPAPPAPTPSSLTRLRRRRSSSSATKARTTCSAFPIRSLRRSSRRSSTTSSSRLRTRFFLSRGLSRMRGGPSSTRTLGGGSSRRSRMTSHTFASR</sequence>
<evidence type="ECO:0000313" key="3">
    <source>
        <dbReference type="EMBL" id="PRQ75519.1"/>
    </source>
</evidence>
<feature type="signal peptide" evidence="2">
    <location>
        <begin position="1"/>
        <end position="20"/>
    </location>
</feature>
<evidence type="ECO:0000256" key="2">
    <source>
        <dbReference type="SAM" id="SignalP"/>
    </source>
</evidence>
<feature type="compositionally biased region" description="Low complexity" evidence="1">
    <location>
        <begin position="68"/>
        <end position="77"/>
    </location>
</feature>
<evidence type="ECO:0000256" key="1">
    <source>
        <dbReference type="SAM" id="MobiDB-lite"/>
    </source>
</evidence>
<feature type="compositionally biased region" description="Low complexity" evidence="1">
    <location>
        <begin position="92"/>
        <end position="123"/>
    </location>
</feature>
<keyword evidence="2" id="KW-0732">Signal</keyword>
<feature type="chain" id="PRO_5015692181" evidence="2">
    <location>
        <begin position="21"/>
        <end position="142"/>
    </location>
</feature>
<name>A0A2T0ABX9_RHOTO</name>
<accession>A0A2T0ABX9</accession>
<reference evidence="3 4" key="1">
    <citation type="journal article" date="2018" name="Elife">
        <title>Functional genomics of lipid metabolism in the oleaginous yeast Rhodosporidium toruloides.</title>
        <authorList>
            <person name="Coradetti S.T."/>
            <person name="Pinel D."/>
            <person name="Geiselman G."/>
            <person name="Ito M."/>
            <person name="Mondo S."/>
            <person name="Reilly M.C."/>
            <person name="Cheng Y.F."/>
            <person name="Bauer S."/>
            <person name="Grigoriev I."/>
            <person name="Gladden J.M."/>
            <person name="Simmons B.A."/>
            <person name="Brem R."/>
            <person name="Arkin A.P."/>
            <person name="Skerker J.M."/>
        </authorList>
    </citation>
    <scope>NUCLEOTIDE SEQUENCE [LARGE SCALE GENOMIC DNA]</scope>
    <source>
        <strain evidence="3 4">NBRC 0880</strain>
    </source>
</reference>
<dbReference type="Proteomes" id="UP000239560">
    <property type="component" value="Unassembled WGS sequence"/>
</dbReference>